<protein>
    <recommendedName>
        <fullName evidence="5">Secreted protein</fullName>
    </recommendedName>
</protein>
<accession>A0ABT5DVQ6</accession>
<organism evidence="3 4">
    <name type="scientific">Nannocystis bainbridge</name>
    <dbReference type="NCBI Taxonomy" id="2995303"/>
    <lineage>
        <taxon>Bacteria</taxon>
        <taxon>Pseudomonadati</taxon>
        <taxon>Myxococcota</taxon>
        <taxon>Polyangia</taxon>
        <taxon>Nannocystales</taxon>
        <taxon>Nannocystaceae</taxon>
        <taxon>Nannocystis</taxon>
    </lineage>
</organism>
<dbReference type="Proteomes" id="UP001221686">
    <property type="component" value="Unassembled WGS sequence"/>
</dbReference>
<proteinExistence type="predicted"/>
<feature type="signal peptide" evidence="2">
    <location>
        <begin position="1"/>
        <end position="19"/>
    </location>
</feature>
<name>A0ABT5DVQ6_9BACT</name>
<sequence>MRLPSLSVLLLLGVAACTPDPGTTTDVATSTTTTDGTSTTTDATTSTSSTTAPTTGTPTSGELTTTSDTTASSTTGDPGYCWGFDAGAPAPFLDLYDYQDNQLAKGVTLPLECGGQGSWMFGLYPEFGGYLPAGEMVIFNLTVDVEGYDINPAGHFFSGEVYYYVGCDDVLGGVLGVVPIIPPDELPDPAVLDGLLAEVHVGLDAAGQTLSFDATMPLSAPTELTEDGCMFGP</sequence>
<keyword evidence="2" id="KW-0732">Signal</keyword>
<dbReference type="RefSeq" id="WP_272085283.1">
    <property type="nucleotide sequence ID" value="NZ_JAQNDL010000001.1"/>
</dbReference>
<keyword evidence="4" id="KW-1185">Reference proteome</keyword>
<evidence type="ECO:0000256" key="2">
    <source>
        <dbReference type="SAM" id="SignalP"/>
    </source>
</evidence>
<comment type="caution">
    <text evidence="3">The sequence shown here is derived from an EMBL/GenBank/DDBJ whole genome shotgun (WGS) entry which is preliminary data.</text>
</comment>
<feature type="region of interest" description="Disordered" evidence="1">
    <location>
        <begin position="21"/>
        <end position="74"/>
    </location>
</feature>
<dbReference type="PROSITE" id="PS51257">
    <property type="entry name" value="PROKAR_LIPOPROTEIN"/>
    <property type="match status" value="1"/>
</dbReference>
<evidence type="ECO:0008006" key="5">
    <source>
        <dbReference type="Google" id="ProtNLM"/>
    </source>
</evidence>
<dbReference type="EMBL" id="JAQNDL010000001">
    <property type="protein sequence ID" value="MDC0716793.1"/>
    <property type="molecule type" value="Genomic_DNA"/>
</dbReference>
<evidence type="ECO:0000256" key="1">
    <source>
        <dbReference type="SAM" id="MobiDB-lite"/>
    </source>
</evidence>
<reference evidence="3 4" key="1">
    <citation type="submission" date="2022-11" db="EMBL/GenBank/DDBJ databases">
        <title>Minimal conservation of predation-associated metabolite biosynthetic gene clusters underscores biosynthetic potential of Myxococcota including descriptions for ten novel species: Archangium lansinium sp. nov., Myxococcus landrumus sp. nov., Nannocystis bai.</title>
        <authorList>
            <person name="Ahearne A."/>
            <person name="Stevens C."/>
            <person name="Dowd S."/>
        </authorList>
    </citation>
    <scope>NUCLEOTIDE SEQUENCE [LARGE SCALE GENOMIC DNA]</scope>
    <source>
        <strain evidence="3 4">BB15-2</strain>
    </source>
</reference>
<feature type="chain" id="PRO_5045171533" description="Secreted protein" evidence="2">
    <location>
        <begin position="20"/>
        <end position="233"/>
    </location>
</feature>
<gene>
    <name evidence="3" type="ORF">POL25_07810</name>
</gene>
<evidence type="ECO:0000313" key="3">
    <source>
        <dbReference type="EMBL" id="MDC0716793.1"/>
    </source>
</evidence>
<evidence type="ECO:0000313" key="4">
    <source>
        <dbReference type="Proteomes" id="UP001221686"/>
    </source>
</evidence>